<dbReference type="PANTHER" id="PTHR46191:SF2">
    <property type="entry name" value="HALOACID DEHALOGENASE-LIKE HYDROLASE DOMAIN-CONTAINING PROTEIN 3"/>
    <property type="match status" value="1"/>
</dbReference>
<protein>
    <recommendedName>
        <fullName evidence="3">Haloacid dehalogenase</fullName>
    </recommendedName>
</protein>
<dbReference type="GeneID" id="8443304"/>
<dbReference type="InterPro" id="IPR023214">
    <property type="entry name" value="HAD_sf"/>
</dbReference>
<dbReference type="OMA" id="WWRQLIA"/>
<dbReference type="eggNOG" id="KOG3085">
    <property type="taxonomic scope" value="Eukaryota"/>
</dbReference>
<reference evidence="2" key="1">
    <citation type="journal article" date="2009" name="Genome Res.">
        <title>Comparative genomic analyses of the human fungal pathogens Coccidioides and their relatives.</title>
        <authorList>
            <person name="Sharpton T.J."/>
            <person name="Stajich J.E."/>
            <person name="Rounsley S.D."/>
            <person name="Gardner M.J."/>
            <person name="Wortman J.R."/>
            <person name="Jordar V.S."/>
            <person name="Maiti R."/>
            <person name="Kodira C.D."/>
            <person name="Neafsey D.E."/>
            <person name="Zeng Q."/>
            <person name="Hung C.-Y."/>
            <person name="McMahan C."/>
            <person name="Muszewska A."/>
            <person name="Grynberg M."/>
            <person name="Mandel M.A."/>
            <person name="Kellner E.M."/>
            <person name="Barker B.M."/>
            <person name="Galgiani J.N."/>
            <person name="Orbach M.J."/>
            <person name="Kirkland T.N."/>
            <person name="Cole G.T."/>
            <person name="Henn M.R."/>
            <person name="Birren B.W."/>
            <person name="Taylor J.W."/>
        </authorList>
    </citation>
    <scope>NUCLEOTIDE SEQUENCE [LARGE SCALE GENOMIC DNA]</scope>
    <source>
        <strain evidence="2">UAMH 1704</strain>
    </source>
</reference>
<dbReference type="Gene3D" id="3.40.50.1000">
    <property type="entry name" value="HAD superfamily/HAD-like"/>
    <property type="match status" value="1"/>
</dbReference>
<keyword evidence="2" id="KW-1185">Reference proteome</keyword>
<dbReference type="FunCoup" id="C4JWX5">
    <property type="interactions" value="132"/>
</dbReference>
<dbReference type="VEuPathDB" id="FungiDB:UREG_06148"/>
<dbReference type="Proteomes" id="UP000002058">
    <property type="component" value="Unassembled WGS sequence"/>
</dbReference>
<dbReference type="Pfam" id="PF00702">
    <property type="entry name" value="Hydrolase"/>
    <property type="match status" value="1"/>
</dbReference>
<evidence type="ECO:0000313" key="2">
    <source>
        <dbReference type="Proteomes" id="UP000002058"/>
    </source>
</evidence>
<dbReference type="STRING" id="336963.C4JWX5"/>
<sequence>MAPLSRHRTLLLTLDAFNTIFHPRRPIPAIYAGVAQDLGVIPSDISHDVVKTAFKAAFKHNSAHYPNYGRDTPGFGGPKVWWGNVIRECFANVKGRDSTVNDIPDRLVETLIGVFEGDSGYKLYDDVIPFFKKLQAWKDAKRSGNTGKDWDRIVIGVVSNADDRVPTILRSLGLHVGSAWANSGELLPTVDKAYGAMEGENDIDFIVTSYEAGKEKPHKHIFDVARKRAEEHLRTCGADIDCPFPAGNDLCVHVGDDYHDDYEGARNAGARAGAENSPLDSRPR</sequence>
<evidence type="ECO:0000313" key="1">
    <source>
        <dbReference type="EMBL" id="EEP81283.1"/>
    </source>
</evidence>
<dbReference type="RefSeq" id="XP_002583181.1">
    <property type="nucleotide sequence ID" value="XM_002583135.1"/>
</dbReference>
<dbReference type="InterPro" id="IPR051828">
    <property type="entry name" value="HAD-like_hydrolase_domain"/>
</dbReference>
<dbReference type="GO" id="GO:0005634">
    <property type="term" value="C:nucleus"/>
    <property type="evidence" value="ECO:0007669"/>
    <property type="project" value="TreeGrafter"/>
</dbReference>
<dbReference type="InterPro" id="IPR036412">
    <property type="entry name" value="HAD-like_sf"/>
</dbReference>
<dbReference type="OrthoDB" id="444127at2759"/>
<dbReference type="InterPro" id="IPR044924">
    <property type="entry name" value="HAD-SF_hydro_IA_REG-2-like_cap"/>
</dbReference>
<dbReference type="SUPFAM" id="SSF56784">
    <property type="entry name" value="HAD-like"/>
    <property type="match status" value="1"/>
</dbReference>
<dbReference type="KEGG" id="ure:UREG_06148"/>
<dbReference type="AlphaFoldDB" id="C4JWX5"/>
<gene>
    <name evidence="1" type="ORF">UREG_06148</name>
</gene>
<dbReference type="EMBL" id="CH476618">
    <property type="protein sequence ID" value="EEP81283.1"/>
    <property type="molecule type" value="Genomic_DNA"/>
</dbReference>
<dbReference type="PANTHER" id="PTHR46191">
    <property type="match status" value="1"/>
</dbReference>
<accession>C4JWX5</accession>
<organism evidence="1 2">
    <name type="scientific">Uncinocarpus reesii (strain UAMH 1704)</name>
    <dbReference type="NCBI Taxonomy" id="336963"/>
    <lineage>
        <taxon>Eukaryota</taxon>
        <taxon>Fungi</taxon>
        <taxon>Dikarya</taxon>
        <taxon>Ascomycota</taxon>
        <taxon>Pezizomycotina</taxon>
        <taxon>Eurotiomycetes</taxon>
        <taxon>Eurotiomycetidae</taxon>
        <taxon>Onygenales</taxon>
        <taxon>Onygenaceae</taxon>
        <taxon>Uncinocarpus</taxon>
    </lineage>
</organism>
<proteinExistence type="predicted"/>
<evidence type="ECO:0008006" key="3">
    <source>
        <dbReference type="Google" id="ProtNLM"/>
    </source>
</evidence>
<dbReference type="HOGENOM" id="CLU_045011_8_0_1"/>
<dbReference type="Gene3D" id="1.10.150.720">
    <property type="entry name" value="Haloacid dehalogenase-like hydrolase"/>
    <property type="match status" value="1"/>
</dbReference>
<name>C4JWX5_UNCRE</name>
<dbReference type="InParanoid" id="C4JWX5"/>